<feature type="region of interest" description="Disordered" evidence="2">
    <location>
        <begin position="107"/>
        <end position="138"/>
    </location>
</feature>
<evidence type="ECO:0000256" key="1">
    <source>
        <dbReference type="ARBA" id="ARBA00023125"/>
    </source>
</evidence>
<dbReference type="InterPro" id="IPR011344">
    <property type="entry name" value="ssDNA-bd"/>
</dbReference>
<name>A0A3B1CUW8_9ZZZZ</name>
<accession>A0A3B1CUW8</accession>
<dbReference type="EMBL" id="UOGC01000144">
    <property type="protein sequence ID" value="VAX22935.1"/>
    <property type="molecule type" value="Genomic_DNA"/>
</dbReference>
<dbReference type="Pfam" id="PF00436">
    <property type="entry name" value="SSB"/>
    <property type="match status" value="1"/>
</dbReference>
<dbReference type="PROSITE" id="PS50935">
    <property type="entry name" value="SSB"/>
    <property type="match status" value="1"/>
</dbReference>
<evidence type="ECO:0000313" key="3">
    <source>
        <dbReference type="EMBL" id="VAX22935.1"/>
    </source>
</evidence>
<protein>
    <submittedName>
        <fullName evidence="3">Single-stranded DNA-binding protein</fullName>
    </submittedName>
</protein>
<reference evidence="3" key="1">
    <citation type="submission" date="2018-06" db="EMBL/GenBank/DDBJ databases">
        <authorList>
            <person name="Zhirakovskaya E."/>
        </authorList>
    </citation>
    <scope>NUCLEOTIDE SEQUENCE</scope>
</reference>
<dbReference type="NCBIfam" id="TIGR00621">
    <property type="entry name" value="ssb"/>
    <property type="match status" value="1"/>
</dbReference>
<dbReference type="PANTHER" id="PTHR10302:SF27">
    <property type="entry name" value="SINGLE-STRANDED DNA-BINDING PROTEIN"/>
    <property type="match status" value="1"/>
</dbReference>
<dbReference type="SUPFAM" id="SSF50249">
    <property type="entry name" value="Nucleic acid-binding proteins"/>
    <property type="match status" value="1"/>
</dbReference>
<dbReference type="PIRSF" id="PIRSF002070">
    <property type="entry name" value="SSB"/>
    <property type="match status" value="1"/>
</dbReference>
<dbReference type="AlphaFoldDB" id="A0A3B1CUW8"/>
<dbReference type="GO" id="GO:0009295">
    <property type="term" value="C:nucleoid"/>
    <property type="evidence" value="ECO:0007669"/>
    <property type="project" value="TreeGrafter"/>
</dbReference>
<proteinExistence type="inferred from homology"/>
<keyword evidence="1 3" id="KW-0238">DNA-binding</keyword>
<sequence length="138" mass="15033">MASLNRVVLIGNLTRDPELRYIPSGTAICTFGLAMNERYKQGDEWKEKPVFVDINVWGKQGENCSEYLGKGRQVCVEGRLNFSQWETDEGQKRSKLDVTADRVVFLGSRGEPAGSGGGGGTSARAPVSNSSSEDDVPF</sequence>
<dbReference type="HAMAP" id="MF_00984">
    <property type="entry name" value="SSB"/>
    <property type="match status" value="1"/>
</dbReference>
<dbReference type="InterPro" id="IPR000424">
    <property type="entry name" value="Primosome_PriB/ssb"/>
</dbReference>
<dbReference type="Gene3D" id="2.40.50.140">
    <property type="entry name" value="Nucleic acid-binding proteins"/>
    <property type="match status" value="1"/>
</dbReference>
<evidence type="ECO:0000256" key="2">
    <source>
        <dbReference type="SAM" id="MobiDB-lite"/>
    </source>
</evidence>
<organism evidence="3">
    <name type="scientific">hydrothermal vent metagenome</name>
    <dbReference type="NCBI Taxonomy" id="652676"/>
    <lineage>
        <taxon>unclassified sequences</taxon>
        <taxon>metagenomes</taxon>
        <taxon>ecological metagenomes</taxon>
    </lineage>
</organism>
<dbReference type="CDD" id="cd04496">
    <property type="entry name" value="SSB_OBF"/>
    <property type="match status" value="1"/>
</dbReference>
<gene>
    <name evidence="3" type="ORF">MNBD_NITROSPINAE01-785</name>
</gene>
<dbReference type="PANTHER" id="PTHR10302">
    <property type="entry name" value="SINGLE-STRANDED DNA-BINDING PROTEIN"/>
    <property type="match status" value="1"/>
</dbReference>
<dbReference type="GO" id="GO:0006260">
    <property type="term" value="P:DNA replication"/>
    <property type="evidence" value="ECO:0007669"/>
    <property type="project" value="InterPro"/>
</dbReference>
<dbReference type="GO" id="GO:0003697">
    <property type="term" value="F:single-stranded DNA binding"/>
    <property type="evidence" value="ECO:0007669"/>
    <property type="project" value="InterPro"/>
</dbReference>
<dbReference type="InterPro" id="IPR012340">
    <property type="entry name" value="NA-bd_OB-fold"/>
</dbReference>